<gene>
    <name evidence="1" type="ORF">TRAPUB_6549</name>
</gene>
<protein>
    <submittedName>
        <fullName evidence="1">Uncharacterized protein</fullName>
    </submittedName>
</protein>
<organism evidence="1 2">
    <name type="scientific">Trametes pubescens</name>
    <name type="common">White-rot fungus</name>
    <dbReference type="NCBI Taxonomy" id="154538"/>
    <lineage>
        <taxon>Eukaryota</taxon>
        <taxon>Fungi</taxon>
        <taxon>Dikarya</taxon>
        <taxon>Basidiomycota</taxon>
        <taxon>Agaricomycotina</taxon>
        <taxon>Agaricomycetes</taxon>
        <taxon>Polyporales</taxon>
        <taxon>Polyporaceae</taxon>
        <taxon>Trametes</taxon>
    </lineage>
</organism>
<dbReference type="OrthoDB" id="2576496at2759"/>
<keyword evidence="2" id="KW-1185">Reference proteome</keyword>
<evidence type="ECO:0000313" key="2">
    <source>
        <dbReference type="Proteomes" id="UP000184267"/>
    </source>
</evidence>
<dbReference type="EMBL" id="MNAD01001644">
    <property type="protein sequence ID" value="OJT02879.1"/>
    <property type="molecule type" value="Genomic_DNA"/>
</dbReference>
<dbReference type="AlphaFoldDB" id="A0A1M2V5H5"/>
<sequence length="256" mass="27892">MGSLPFSDLSLDGSSGIILSTECIIDIAKEVIHSSPLICDWEQCGTELNSWKTLQEVIHRDWLNQRVVEYSPALRPLRKPHPHLPTNILPLPDSPIPAHIFTPPIVHIRQPQYRGAPTASQLRARRWKRMHVQTSPEEDEEDAPVGPFPDLVPFNARGALAPGLLTVQPKCREPALQQSRPYHMHGGAPRVAEPPQSIGYSTFAVRFGELEKAGIIDGSGVWPELALKASGAEGRMAMLPGVGGGPASKKAAARSL</sequence>
<dbReference type="Proteomes" id="UP000184267">
    <property type="component" value="Unassembled WGS sequence"/>
</dbReference>
<proteinExistence type="predicted"/>
<name>A0A1M2V5H5_TRAPU</name>
<comment type="caution">
    <text evidence="1">The sequence shown here is derived from an EMBL/GenBank/DDBJ whole genome shotgun (WGS) entry which is preliminary data.</text>
</comment>
<accession>A0A1M2V5H5</accession>
<evidence type="ECO:0000313" key="1">
    <source>
        <dbReference type="EMBL" id="OJT02879.1"/>
    </source>
</evidence>
<dbReference type="STRING" id="154538.A0A1M2V5H5"/>
<reference evidence="1 2" key="1">
    <citation type="submission" date="2016-10" db="EMBL/GenBank/DDBJ databases">
        <title>Genome sequence of the basidiomycete white-rot fungus Trametes pubescens.</title>
        <authorList>
            <person name="Makela M.R."/>
            <person name="Granchi Z."/>
            <person name="Peng M."/>
            <person name="De Vries R.P."/>
            <person name="Grigoriev I."/>
            <person name="Riley R."/>
            <person name="Hilden K."/>
        </authorList>
    </citation>
    <scope>NUCLEOTIDE SEQUENCE [LARGE SCALE GENOMIC DNA]</scope>
    <source>
        <strain evidence="1 2">FBCC735</strain>
    </source>
</reference>